<feature type="transmembrane region" description="Helical" evidence="1">
    <location>
        <begin position="86"/>
        <end position="107"/>
    </location>
</feature>
<evidence type="ECO:0000313" key="3">
    <source>
        <dbReference type="Proteomes" id="UP000230564"/>
    </source>
</evidence>
<feature type="transmembrane region" description="Helical" evidence="1">
    <location>
        <begin position="341"/>
        <end position="371"/>
    </location>
</feature>
<feature type="transmembrane region" description="Helical" evidence="1">
    <location>
        <begin position="447"/>
        <end position="463"/>
    </location>
</feature>
<evidence type="ECO:0000256" key="1">
    <source>
        <dbReference type="SAM" id="Phobius"/>
    </source>
</evidence>
<dbReference type="EMBL" id="PCWQ01000007">
    <property type="protein sequence ID" value="PIR06926.1"/>
    <property type="molecule type" value="Genomic_DNA"/>
</dbReference>
<feature type="transmembrane region" description="Helical" evidence="1">
    <location>
        <begin position="509"/>
        <end position="529"/>
    </location>
</feature>
<name>A0A2H0NFS3_9BACT</name>
<keyword evidence="1" id="KW-0812">Transmembrane</keyword>
<feature type="transmembrane region" description="Helical" evidence="1">
    <location>
        <begin position="128"/>
        <end position="149"/>
    </location>
</feature>
<organism evidence="2 3">
    <name type="scientific">Candidatus Komeilibacteria bacterium CG11_big_fil_rev_8_21_14_0_20_36_20</name>
    <dbReference type="NCBI Taxonomy" id="1974477"/>
    <lineage>
        <taxon>Bacteria</taxon>
        <taxon>Candidatus Komeiliibacteriota</taxon>
    </lineage>
</organism>
<sequence>MLTFSRRQHTIWQIIVFLIILINIYWLKISPLGIIFGILYLWNNSKKIADIFCPTIHKGLKYIIGLLIILAYISINYTIAYHLYQINIWVFLWVFASLPIIIEILSYKYNALHCFFSILDSNPFRLSNLKSILLPSLVIILDAILLVVLLKKAGLGVIRSPWELLGYKFWAVFTISNILLVASFVIKKVAKNIFLVIWHLLLIVSLGIILYPLGFGYDSFIHQAVLETIDKTGTIEPRLFLYVGQYGLTFFLHHLSQLPLATVNKILLPILFSLIWPSSVYYGLRYGLNWSFQASYLATLWSFFMGFGFAVMTTPQSLAYLLVALIIFILPEINKKTISLYFVWLISFMALTIHPLGGIPLFYLAWILSVLRLNKKFWFKKPLYYLSLLISAISLPAFLALYQRIGNVPWNRIFNINLKNLITWPAISWHQTYNFTLDLIHNIGDNGIWLFSLITLVGLYLIIHENKYIFFKRHFIFIALLIINYLLVKIFIVFDLQIAYQKDDYVNRIAYLIFLSMMPIFLTAVYFGFKKILKNNVNIWQKTWLVILTVIIMTVGIYFTYPLYDQHSNSKSFNVTTTDLKTVDLIEENSQGQPYIVLANQMVGAAAINKFGFAHYYNDNFYYSMPLGINNIYQNYLTMIEKSASREQALEAMNQAGVDKLYFVVNNYWHSAKTAIQQAQETADEQFLVDNGVNNIFVYIR</sequence>
<feature type="transmembrane region" description="Helical" evidence="1">
    <location>
        <begin position="193"/>
        <end position="213"/>
    </location>
</feature>
<proteinExistence type="predicted"/>
<keyword evidence="1" id="KW-0472">Membrane</keyword>
<feature type="transmembrane region" description="Helical" evidence="1">
    <location>
        <begin position="544"/>
        <end position="564"/>
    </location>
</feature>
<evidence type="ECO:0008006" key="4">
    <source>
        <dbReference type="Google" id="ProtNLM"/>
    </source>
</evidence>
<feature type="transmembrane region" description="Helical" evidence="1">
    <location>
        <begin position="169"/>
        <end position="186"/>
    </location>
</feature>
<gene>
    <name evidence="2" type="ORF">COV55_00680</name>
</gene>
<reference evidence="2 3" key="1">
    <citation type="submission" date="2017-09" db="EMBL/GenBank/DDBJ databases">
        <title>Depth-based differentiation of microbial function through sediment-hosted aquifers and enrichment of novel symbionts in the deep terrestrial subsurface.</title>
        <authorList>
            <person name="Probst A.J."/>
            <person name="Ladd B."/>
            <person name="Jarett J.K."/>
            <person name="Geller-Mcgrath D.E."/>
            <person name="Sieber C.M."/>
            <person name="Emerson J.B."/>
            <person name="Anantharaman K."/>
            <person name="Thomas B.C."/>
            <person name="Malmstrom R."/>
            <person name="Stieglmeier M."/>
            <person name="Klingl A."/>
            <person name="Woyke T."/>
            <person name="Ryan C.M."/>
            <person name="Banfield J.F."/>
        </authorList>
    </citation>
    <scope>NUCLEOTIDE SEQUENCE [LARGE SCALE GENOMIC DNA]</scope>
    <source>
        <strain evidence="2">CG11_big_fil_rev_8_21_14_0_20_36_20</strain>
    </source>
</reference>
<evidence type="ECO:0000313" key="2">
    <source>
        <dbReference type="EMBL" id="PIR06926.1"/>
    </source>
</evidence>
<accession>A0A2H0NFS3</accession>
<protein>
    <recommendedName>
        <fullName evidence="4">Glycosyltransferase RgtA/B/C/D-like domain-containing protein</fullName>
    </recommendedName>
</protein>
<feature type="transmembrane region" description="Helical" evidence="1">
    <location>
        <begin position="296"/>
        <end position="329"/>
    </location>
</feature>
<feature type="transmembrane region" description="Helical" evidence="1">
    <location>
        <begin position="12"/>
        <end position="42"/>
    </location>
</feature>
<dbReference type="AlphaFoldDB" id="A0A2H0NFS3"/>
<keyword evidence="1" id="KW-1133">Transmembrane helix</keyword>
<feature type="transmembrane region" description="Helical" evidence="1">
    <location>
        <begin position="383"/>
        <end position="402"/>
    </location>
</feature>
<feature type="transmembrane region" description="Helical" evidence="1">
    <location>
        <begin position="62"/>
        <end position="80"/>
    </location>
</feature>
<dbReference type="Proteomes" id="UP000230564">
    <property type="component" value="Unassembled WGS sequence"/>
</dbReference>
<feature type="transmembrane region" description="Helical" evidence="1">
    <location>
        <begin position="475"/>
        <end position="494"/>
    </location>
</feature>
<feature type="transmembrane region" description="Helical" evidence="1">
    <location>
        <begin position="266"/>
        <end position="284"/>
    </location>
</feature>
<comment type="caution">
    <text evidence="2">The sequence shown here is derived from an EMBL/GenBank/DDBJ whole genome shotgun (WGS) entry which is preliminary data.</text>
</comment>